<dbReference type="InterPro" id="IPR013497">
    <property type="entry name" value="Topo_IA_cen"/>
</dbReference>
<dbReference type="InterPro" id="IPR013824">
    <property type="entry name" value="Topo_IA_cen_sub1"/>
</dbReference>
<dbReference type="AlphaFoldDB" id="A0A174BLS6"/>
<dbReference type="InterPro" id="IPR005738">
    <property type="entry name" value="TopoIII"/>
</dbReference>
<dbReference type="InterPro" id="IPR006171">
    <property type="entry name" value="TOPRIM_dom"/>
</dbReference>
<name>A0A174BLS6_9FIRM</name>
<dbReference type="InterPro" id="IPR003601">
    <property type="entry name" value="Topo_IA_2"/>
</dbReference>
<dbReference type="EC" id="5.6.2.1" evidence="3"/>
<feature type="compositionally biased region" description="Acidic residues" evidence="16">
    <location>
        <begin position="458"/>
        <end position="470"/>
    </location>
</feature>
<dbReference type="eggNOG" id="COG0550">
    <property type="taxonomic scope" value="Bacteria"/>
</dbReference>
<comment type="catalytic activity">
    <reaction evidence="1">
        <text>ATP-independent breakage of single-stranded DNA, followed by passage and rejoining.</text>
        <dbReference type="EC" id="5.6.2.1"/>
    </reaction>
</comment>
<dbReference type="CDD" id="cd00186">
    <property type="entry name" value="TOP1Ac"/>
    <property type="match status" value="1"/>
</dbReference>
<keyword evidence="10" id="KW-0238">DNA-binding</keyword>
<dbReference type="InterPro" id="IPR023406">
    <property type="entry name" value="Topo_IA_AS"/>
</dbReference>
<feature type="domain" description="Topo IA-type catalytic" evidence="18">
    <location>
        <begin position="150"/>
        <end position="617"/>
    </location>
</feature>
<keyword evidence="5" id="KW-0677">Repeat</keyword>
<protein>
    <recommendedName>
        <fullName evidence="3">DNA topoisomerase</fullName>
        <ecNumber evidence="3">5.6.2.1</ecNumber>
    </recommendedName>
    <alternativeName>
        <fullName evidence="15">Omega-protein</fullName>
    </alternativeName>
    <alternativeName>
        <fullName evidence="14">Relaxing enzyme</fullName>
    </alternativeName>
    <alternativeName>
        <fullName evidence="12">Swivelase</fullName>
    </alternativeName>
    <alternativeName>
        <fullName evidence="13">Untwisting enzyme</fullName>
    </alternativeName>
</protein>
<dbReference type="eggNOG" id="COG0551">
    <property type="taxonomic scope" value="Bacteria"/>
</dbReference>
<evidence type="ECO:0000256" key="13">
    <source>
        <dbReference type="ARBA" id="ARBA00031985"/>
    </source>
</evidence>
<dbReference type="GO" id="GO:0008270">
    <property type="term" value="F:zinc ion binding"/>
    <property type="evidence" value="ECO:0007669"/>
    <property type="project" value="UniProtKB-KW"/>
</dbReference>
<evidence type="ECO:0000256" key="12">
    <source>
        <dbReference type="ARBA" id="ARBA00030003"/>
    </source>
</evidence>
<dbReference type="InterPro" id="IPR034144">
    <property type="entry name" value="TOPRIM_TopoIII"/>
</dbReference>
<feature type="domain" description="Toprim" evidence="17">
    <location>
        <begin position="1"/>
        <end position="133"/>
    </location>
</feature>
<reference evidence="19 20" key="1">
    <citation type="submission" date="2015-09" db="EMBL/GenBank/DDBJ databases">
        <authorList>
            <consortium name="Pathogen Informatics"/>
        </authorList>
    </citation>
    <scope>NUCLEOTIDE SEQUENCE [LARGE SCALE GENOMIC DNA]</scope>
    <source>
        <strain evidence="19 20">2789STDY5608828</strain>
    </source>
</reference>
<dbReference type="PROSITE" id="PS50880">
    <property type="entry name" value="TOPRIM"/>
    <property type="match status" value="1"/>
</dbReference>
<dbReference type="GO" id="GO:0043597">
    <property type="term" value="C:cytoplasmic replication fork"/>
    <property type="evidence" value="ECO:0007669"/>
    <property type="project" value="TreeGrafter"/>
</dbReference>
<evidence type="ECO:0000256" key="10">
    <source>
        <dbReference type="ARBA" id="ARBA00023125"/>
    </source>
</evidence>
<dbReference type="InterPro" id="IPR003602">
    <property type="entry name" value="Topo_IA_DNA-bd_dom"/>
</dbReference>
<dbReference type="SMART" id="SM00437">
    <property type="entry name" value="TOP1Ac"/>
    <property type="match status" value="1"/>
</dbReference>
<dbReference type="Pfam" id="PF01396">
    <property type="entry name" value="Zn_ribbon_Top1"/>
    <property type="match status" value="2"/>
</dbReference>
<keyword evidence="8" id="KW-0460">Magnesium</keyword>
<dbReference type="GO" id="GO:0006310">
    <property type="term" value="P:DNA recombination"/>
    <property type="evidence" value="ECO:0007669"/>
    <property type="project" value="TreeGrafter"/>
</dbReference>
<sequence length="832" mass="94259">MRLYIAEKPSVGRELAKCLTGPIARHDGYLVTKDGVVTWLFGHILRQAEPEEYDPKYKRWRADDLPIIPEHWKLFVAKDCEKQFAIVKSLIEKADEIVHGGDPDREGQLLVDEVLDYLGNKKPVRRILLNALDEKSIKKANASLRDNRDFFNLKQSALARARADWLIGMNLSRAYTLAARRAGHERLVLPIGRVKTPTLSLVVRREREIENFKPVTYYLIRGTFQHANGSFEAQWKPQDTMAGLDSENRLVDKKIADEKLAFFEAMPHDAVISSYQKVKKQEPQPLPFSLSTLQVLAGKRFGYAPQLVLDTAQKLYEKKLTTYPRSDCEYLPTNQLGDASTILAHLSKAGDAQIAAWVKAANPKQKSRAWNDKKISAHHAIIPTTVQADVTKMTQEERNLYHLIARGYLAQFYPVHTYDQTKVEVSYKEETFTASGRTERDLGWKVMYQSQKKKQETDEGDDREDKDEREENAKTLPAMKKKDDVAWQRGRMLEKMTKPPTRFTASTLLAGMKEIHKYVKNPEAKKQLKDVYGIGTEATRATIIDDLIRRKFMKAEGKKKYLVPTPAAYLLVDALPDELTYPDSTAIWEDKLHSMSEGGESLADFLQGQIAFTRKLCAKAGDVHMEVKGENVCPRCHQGVLTKRKGKNGVFWGCSNYPKCRMTCNDKDGKPDLEDAKARLARRPRREAPAAVSATAMAWQSRQSDAPAASQSYRPYSSYSSHSASEPYDDIAALNALFSPDDYAARMEADEKSYAAQQKTSSWQSWADKPKYSASPMEHMEKDAASSSFLCPRCREGHLRSIHGKNGVFWGCSNYPRCTATFDDDHGKPLLK</sequence>
<dbReference type="PROSITE" id="PS00396">
    <property type="entry name" value="TOPO_IA_1"/>
    <property type="match status" value="1"/>
</dbReference>
<evidence type="ECO:0000256" key="8">
    <source>
        <dbReference type="ARBA" id="ARBA00022842"/>
    </source>
</evidence>
<comment type="similarity">
    <text evidence="2">Belongs to the type IA topoisomerase family.</text>
</comment>
<dbReference type="InterPro" id="IPR000380">
    <property type="entry name" value="Topo_IA"/>
</dbReference>
<dbReference type="GO" id="GO:0006281">
    <property type="term" value="P:DNA repair"/>
    <property type="evidence" value="ECO:0007669"/>
    <property type="project" value="TreeGrafter"/>
</dbReference>
<dbReference type="STRING" id="187979.ERS852385_01941"/>
<dbReference type="NCBIfam" id="NF005829">
    <property type="entry name" value="PRK07726.1"/>
    <property type="match status" value="1"/>
</dbReference>
<evidence type="ECO:0000259" key="17">
    <source>
        <dbReference type="PROSITE" id="PS50880"/>
    </source>
</evidence>
<dbReference type="Proteomes" id="UP000095546">
    <property type="component" value="Unassembled WGS sequence"/>
</dbReference>
<evidence type="ECO:0000256" key="3">
    <source>
        <dbReference type="ARBA" id="ARBA00012891"/>
    </source>
</evidence>
<evidence type="ECO:0000256" key="2">
    <source>
        <dbReference type="ARBA" id="ARBA00009446"/>
    </source>
</evidence>
<feature type="compositionally biased region" description="Low complexity" evidence="16">
    <location>
        <begin position="706"/>
        <end position="716"/>
    </location>
</feature>
<dbReference type="CDD" id="cd03362">
    <property type="entry name" value="TOPRIM_TopoIA_TopoIII"/>
    <property type="match status" value="1"/>
</dbReference>
<dbReference type="RefSeq" id="WP_036378381.1">
    <property type="nucleotide sequence ID" value="NZ_CABIWZ010000020.1"/>
</dbReference>
<dbReference type="OrthoDB" id="9803554at2"/>
<dbReference type="Pfam" id="PF01751">
    <property type="entry name" value="Toprim"/>
    <property type="match status" value="1"/>
</dbReference>
<dbReference type="Gene3D" id="2.70.20.10">
    <property type="entry name" value="Topoisomerase I, domain 3"/>
    <property type="match status" value="1"/>
</dbReference>
<evidence type="ECO:0000256" key="1">
    <source>
        <dbReference type="ARBA" id="ARBA00000213"/>
    </source>
</evidence>
<dbReference type="Gene3D" id="1.10.290.10">
    <property type="entry name" value="Topoisomerase I, domain 4"/>
    <property type="match status" value="1"/>
</dbReference>
<keyword evidence="9" id="KW-0799">Topoisomerase</keyword>
<evidence type="ECO:0000256" key="7">
    <source>
        <dbReference type="ARBA" id="ARBA00022833"/>
    </source>
</evidence>
<dbReference type="Gene3D" id="3.30.65.10">
    <property type="entry name" value="Bacterial Topoisomerase I, domain 1"/>
    <property type="match status" value="2"/>
</dbReference>
<dbReference type="InterPro" id="IPR013498">
    <property type="entry name" value="Topo_IA_Znf"/>
</dbReference>
<evidence type="ECO:0000256" key="15">
    <source>
        <dbReference type="ARBA" id="ARBA00032877"/>
    </source>
</evidence>
<evidence type="ECO:0000256" key="6">
    <source>
        <dbReference type="ARBA" id="ARBA00022771"/>
    </source>
</evidence>
<evidence type="ECO:0000256" key="4">
    <source>
        <dbReference type="ARBA" id="ARBA00022723"/>
    </source>
</evidence>
<dbReference type="SMART" id="SM00436">
    <property type="entry name" value="TOP1Bc"/>
    <property type="match status" value="1"/>
</dbReference>
<dbReference type="PROSITE" id="PS52039">
    <property type="entry name" value="TOPO_IA_2"/>
    <property type="match status" value="1"/>
</dbReference>
<feature type="region of interest" description="Disordered" evidence="16">
    <location>
        <begin position="448"/>
        <end position="480"/>
    </location>
</feature>
<dbReference type="InterPro" id="IPR013826">
    <property type="entry name" value="Topo_IA_cen_sub3"/>
</dbReference>
<dbReference type="Gene3D" id="3.40.50.140">
    <property type="match status" value="1"/>
</dbReference>
<dbReference type="InterPro" id="IPR013825">
    <property type="entry name" value="Topo_IA_cen_sub2"/>
</dbReference>
<keyword evidence="4" id="KW-0479">Metal-binding</keyword>
<evidence type="ECO:0000256" key="11">
    <source>
        <dbReference type="ARBA" id="ARBA00023235"/>
    </source>
</evidence>
<organism evidence="19 20">
    <name type="scientific">Mitsuokella jalaludinii</name>
    <dbReference type="NCBI Taxonomy" id="187979"/>
    <lineage>
        <taxon>Bacteria</taxon>
        <taxon>Bacillati</taxon>
        <taxon>Bacillota</taxon>
        <taxon>Negativicutes</taxon>
        <taxon>Selenomonadales</taxon>
        <taxon>Selenomonadaceae</taxon>
        <taxon>Mitsuokella</taxon>
    </lineage>
</organism>
<dbReference type="NCBIfam" id="TIGR01056">
    <property type="entry name" value="topB"/>
    <property type="match status" value="1"/>
</dbReference>
<dbReference type="InterPro" id="IPR023405">
    <property type="entry name" value="Topo_IA_core_domain"/>
</dbReference>
<dbReference type="Gene3D" id="1.10.460.10">
    <property type="entry name" value="Topoisomerase I, domain 2"/>
    <property type="match status" value="1"/>
</dbReference>
<dbReference type="PRINTS" id="PR00417">
    <property type="entry name" value="PRTPISMRASEI"/>
</dbReference>
<evidence type="ECO:0000313" key="20">
    <source>
        <dbReference type="Proteomes" id="UP000095546"/>
    </source>
</evidence>
<dbReference type="GO" id="GO:0003917">
    <property type="term" value="F:DNA topoisomerase type I (single strand cut, ATP-independent) activity"/>
    <property type="evidence" value="ECO:0007669"/>
    <property type="project" value="UniProtKB-EC"/>
</dbReference>
<evidence type="ECO:0000256" key="5">
    <source>
        <dbReference type="ARBA" id="ARBA00022737"/>
    </source>
</evidence>
<evidence type="ECO:0000256" key="14">
    <source>
        <dbReference type="ARBA" id="ARBA00032235"/>
    </source>
</evidence>
<dbReference type="GO" id="GO:0003677">
    <property type="term" value="F:DNA binding"/>
    <property type="evidence" value="ECO:0007669"/>
    <property type="project" value="UniProtKB-KW"/>
</dbReference>
<dbReference type="EMBL" id="CYYU01000020">
    <property type="protein sequence ID" value="CUO02031.1"/>
    <property type="molecule type" value="Genomic_DNA"/>
</dbReference>
<dbReference type="SUPFAM" id="SSF56712">
    <property type="entry name" value="Prokaryotic type I DNA topoisomerase"/>
    <property type="match status" value="1"/>
</dbReference>
<keyword evidence="7" id="KW-0862">Zinc</keyword>
<dbReference type="PANTHER" id="PTHR11390">
    <property type="entry name" value="PROKARYOTIC DNA TOPOISOMERASE"/>
    <property type="match status" value="1"/>
</dbReference>
<gene>
    <name evidence="19" type="primary">topB</name>
    <name evidence="19" type="ORF">ERS852385_01941</name>
</gene>
<dbReference type="Pfam" id="PF01131">
    <property type="entry name" value="Topoisom_bac"/>
    <property type="match status" value="1"/>
</dbReference>
<dbReference type="SMART" id="SM00493">
    <property type="entry name" value="TOPRIM"/>
    <property type="match status" value="1"/>
</dbReference>
<accession>A0A174BLS6</accession>
<evidence type="ECO:0000256" key="16">
    <source>
        <dbReference type="SAM" id="MobiDB-lite"/>
    </source>
</evidence>
<dbReference type="GO" id="GO:0006265">
    <property type="term" value="P:DNA topological change"/>
    <property type="evidence" value="ECO:0007669"/>
    <property type="project" value="InterPro"/>
</dbReference>
<dbReference type="PANTHER" id="PTHR11390:SF21">
    <property type="entry name" value="DNA TOPOISOMERASE 3-ALPHA"/>
    <property type="match status" value="1"/>
</dbReference>
<evidence type="ECO:0000256" key="9">
    <source>
        <dbReference type="ARBA" id="ARBA00023029"/>
    </source>
</evidence>
<proteinExistence type="inferred from homology"/>
<keyword evidence="20" id="KW-1185">Reference proteome</keyword>
<evidence type="ECO:0000259" key="18">
    <source>
        <dbReference type="PROSITE" id="PS52039"/>
    </source>
</evidence>
<evidence type="ECO:0000313" key="19">
    <source>
        <dbReference type="EMBL" id="CUO02031.1"/>
    </source>
</evidence>
<keyword evidence="6" id="KW-0863">Zinc-finger</keyword>
<keyword evidence="11 19" id="KW-0413">Isomerase</keyword>
<feature type="region of interest" description="Disordered" evidence="16">
    <location>
        <begin position="679"/>
        <end position="716"/>
    </location>
</feature>
<dbReference type="SUPFAM" id="SSF57783">
    <property type="entry name" value="Zinc beta-ribbon"/>
    <property type="match status" value="2"/>
</dbReference>